<dbReference type="PRINTS" id="PR00411">
    <property type="entry name" value="PNDRDTASEI"/>
</dbReference>
<dbReference type="SUPFAM" id="SSF51905">
    <property type="entry name" value="FAD/NAD(P)-binding domain"/>
    <property type="match status" value="2"/>
</dbReference>
<sequence length="430" mass="47054">MRHLILGTGPAGITAAETIRQHAPDDEIILVGDELEPPYARARLPQWLSGAIGEQDLRQRTHPDHFRRLGIRLRLGRARRIQTQANSVLFEDGGKLPYDRLLIATGARPVAPVITGLRSPGVHACWTMQDARDILARLRLRPRARVVLIGAGYIGCVLMQALAARGVELTVVEKGMRMMPHLIGEGASRVVRQWCQTKGIRVVTGTRVRAIAASSDGTQLPVPPSAPLAAWLSSGEVVQADVIIHATGHAPNTAFLQESGIRCASGILVDDRMQTSVPGIFAAGDCAEVFDSELGRTVISAMQWNAVEQARCAGLNMTGRHATQHRVRQVDMMELLGLPLASFGHWRGVSGGQWVEMSDERNFRYLRLEFGKDVLVGSNAVGLSDHAGVLRELIQRRIALGEWKDRLLHDPSLLADAYRACTGQRQSHAR</sequence>
<evidence type="ECO:0000256" key="1">
    <source>
        <dbReference type="ARBA" id="ARBA00001974"/>
    </source>
</evidence>
<dbReference type="RefSeq" id="WP_089398036.1">
    <property type="nucleotide sequence ID" value="NZ_FZOT01000002.1"/>
</dbReference>
<reference evidence="6 7" key="1">
    <citation type="submission" date="2017-06" db="EMBL/GenBank/DDBJ databases">
        <authorList>
            <person name="Kim H.J."/>
            <person name="Triplett B.A."/>
        </authorList>
    </citation>
    <scope>NUCLEOTIDE SEQUENCE [LARGE SCALE GENOMIC DNA]</scope>
    <source>
        <strain evidence="6 7">U15</strain>
    </source>
</reference>
<evidence type="ECO:0000313" key="6">
    <source>
        <dbReference type="EMBL" id="SNS31081.1"/>
    </source>
</evidence>
<keyword evidence="4" id="KW-0274">FAD</keyword>
<dbReference type="PANTHER" id="PTHR43429:SF3">
    <property type="entry name" value="NITRITE REDUCTASE [NAD(P)H]"/>
    <property type="match status" value="1"/>
</dbReference>
<dbReference type="OrthoDB" id="9769238at2"/>
<feature type="domain" description="FAD/NAD(P)-binding" evidence="5">
    <location>
        <begin position="2"/>
        <end position="296"/>
    </location>
</feature>
<dbReference type="EMBL" id="FZOT01000002">
    <property type="protein sequence ID" value="SNS31081.1"/>
    <property type="molecule type" value="Genomic_DNA"/>
</dbReference>
<protein>
    <submittedName>
        <fullName evidence="6">Pyridine nucleotide-disulphide oxidoreductase</fullName>
    </submittedName>
</protein>
<evidence type="ECO:0000256" key="3">
    <source>
        <dbReference type="ARBA" id="ARBA00022630"/>
    </source>
</evidence>
<organism evidence="6 7">
    <name type="scientific">Noviherbaspirillum humi</name>
    <dbReference type="NCBI Taxonomy" id="1688639"/>
    <lineage>
        <taxon>Bacteria</taxon>
        <taxon>Pseudomonadati</taxon>
        <taxon>Pseudomonadota</taxon>
        <taxon>Betaproteobacteria</taxon>
        <taxon>Burkholderiales</taxon>
        <taxon>Oxalobacteraceae</taxon>
        <taxon>Noviherbaspirillum</taxon>
    </lineage>
</organism>
<evidence type="ECO:0000256" key="4">
    <source>
        <dbReference type="ARBA" id="ARBA00022827"/>
    </source>
</evidence>
<dbReference type="PRINTS" id="PR00368">
    <property type="entry name" value="FADPNR"/>
</dbReference>
<dbReference type="Pfam" id="PF07992">
    <property type="entry name" value="Pyr_redox_2"/>
    <property type="match status" value="1"/>
</dbReference>
<evidence type="ECO:0000256" key="2">
    <source>
        <dbReference type="ARBA" id="ARBA00006442"/>
    </source>
</evidence>
<dbReference type="InterPro" id="IPR050260">
    <property type="entry name" value="FAD-bd_OxRdtase"/>
</dbReference>
<keyword evidence="7" id="KW-1185">Reference proteome</keyword>
<keyword evidence="3" id="KW-0285">Flavoprotein</keyword>
<name>A0A239DGQ9_9BURK</name>
<dbReference type="InterPro" id="IPR023753">
    <property type="entry name" value="FAD/NAD-binding_dom"/>
</dbReference>
<dbReference type="Proteomes" id="UP000198284">
    <property type="component" value="Unassembled WGS sequence"/>
</dbReference>
<accession>A0A239DGQ9</accession>
<dbReference type="Gene3D" id="3.50.50.60">
    <property type="entry name" value="FAD/NAD(P)-binding domain"/>
    <property type="match status" value="2"/>
</dbReference>
<evidence type="ECO:0000259" key="5">
    <source>
        <dbReference type="Pfam" id="PF07992"/>
    </source>
</evidence>
<proteinExistence type="inferred from homology"/>
<dbReference type="PANTHER" id="PTHR43429">
    <property type="entry name" value="PYRIDINE NUCLEOTIDE-DISULFIDE OXIDOREDUCTASE DOMAIN-CONTAINING"/>
    <property type="match status" value="1"/>
</dbReference>
<dbReference type="GO" id="GO:0016491">
    <property type="term" value="F:oxidoreductase activity"/>
    <property type="evidence" value="ECO:0007669"/>
    <property type="project" value="InterPro"/>
</dbReference>
<evidence type="ECO:0000313" key="7">
    <source>
        <dbReference type="Proteomes" id="UP000198284"/>
    </source>
</evidence>
<dbReference type="AlphaFoldDB" id="A0A239DGQ9"/>
<dbReference type="InterPro" id="IPR036188">
    <property type="entry name" value="FAD/NAD-bd_sf"/>
</dbReference>
<comment type="similarity">
    <text evidence="2">Belongs to the FAD-dependent oxidoreductase family.</text>
</comment>
<comment type="cofactor">
    <cofactor evidence="1">
        <name>FAD</name>
        <dbReference type="ChEBI" id="CHEBI:57692"/>
    </cofactor>
</comment>
<gene>
    <name evidence="6" type="ORF">SAMN06265795_102156</name>
</gene>